<accession>A0A2H0LRD6</accession>
<dbReference type="GO" id="GO:0030060">
    <property type="term" value="F:L-malate dehydrogenase (NAD+) activity"/>
    <property type="evidence" value="ECO:0007669"/>
    <property type="project" value="UniProtKB-UniRule"/>
</dbReference>
<dbReference type="InterPro" id="IPR036291">
    <property type="entry name" value="NAD(P)-bd_dom_sf"/>
</dbReference>
<dbReference type="PANTHER" id="PTHR43128">
    <property type="entry name" value="L-2-HYDROXYCARBOXYLATE DEHYDROGENASE (NAD(P)(+))"/>
    <property type="match status" value="1"/>
</dbReference>
<dbReference type="GO" id="GO:0004459">
    <property type="term" value="F:L-lactate dehydrogenase (NAD+) activity"/>
    <property type="evidence" value="ECO:0007669"/>
    <property type="project" value="TreeGrafter"/>
</dbReference>
<dbReference type="SUPFAM" id="SSF51735">
    <property type="entry name" value="NAD(P)-binding Rossmann-fold domains"/>
    <property type="match status" value="1"/>
</dbReference>
<evidence type="ECO:0000256" key="3">
    <source>
        <dbReference type="ARBA" id="ARBA00023027"/>
    </source>
</evidence>
<feature type="binding site" evidence="4 7">
    <location>
        <position position="36"/>
    </location>
    <ligand>
        <name>NAD(+)</name>
        <dbReference type="ChEBI" id="CHEBI:57540"/>
    </ligand>
</feature>
<dbReference type="FunFam" id="3.90.110.10:FF:000004">
    <property type="entry name" value="Malate dehydrogenase"/>
    <property type="match status" value="1"/>
</dbReference>
<feature type="binding site" evidence="4 7">
    <location>
        <begin position="12"/>
        <end position="17"/>
    </location>
    <ligand>
        <name>NAD(+)</name>
        <dbReference type="ChEBI" id="CHEBI:57540"/>
    </ligand>
</feature>
<feature type="binding site" evidence="4 7">
    <location>
        <begin position="121"/>
        <end position="123"/>
    </location>
    <ligand>
        <name>NAD(+)</name>
        <dbReference type="ChEBI" id="CHEBI:57540"/>
    </ligand>
</feature>
<feature type="binding site" evidence="4 6">
    <location>
        <position position="85"/>
    </location>
    <ligand>
        <name>substrate</name>
    </ligand>
</feature>
<dbReference type="EC" id="1.1.1.37" evidence="4"/>
<evidence type="ECO:0000256" key="6">
    <source>
        <dbReference type="PIRSR" id="PIRSR000102-2"/>
    </source>
</evidence>
<dbReference type="AlphaFoldDB" id="A0A2H0LRD6"/>
<evidence type="ECO:0000259" key="9">
    <source>
        <dbReference type="Pfam" id="PF02866"/>
    </source>
</evidence>
<dbReference type="EMBL" id="PCVY01000024">
    <property type="protein sequence ID" value="PIQ86927.1"/>
    <property type="molecule type" value="Genomic_DNA"/>
</dbReference>
<proteinExistence type="inferred from homology"/>
<feature type="binding site" evidence="4 6">
    <location>
        <position position="91"/>
    </location>
    <ligand>
        <name>substrate</name>
    </ligand>
</feature>
<evidence type="ECO:0000256" key="2">
    <source>
        <dbReference type="ARBA" id="ARBA00023002"/>
    </source>
</evidence>
<dbReference type="NCBIfam" id="TIGR01763">
    <property type="entry name" value="MalateDH_bact"/>
    <property type="match status" value="1"/>
</dbReference>
<comment type="caution">
    <text evidence="10">The sequence shown here is derived from an EMBL/GenBank/DDBJ whole genome shotgun (WGS) entry which is preliminary data.</text>
</comment>
<evidence type="ECO:0000313" key="11">
    <source>
        <dbReference type="Proteomes" id="UP000230859"/>
    </source>
</evidence>
<dbReference type="NCBIfam" id="NF004863">
    <property type="entry name" value="PRK06223.1"/>
    <property type="match status" value="1"/>
</dbReference>
<dbReference type="PANTHER" id="PTHR43128:SF16">
    <property type="entry name" value="L-LACTATE DEHYDROGENASE"/>
    <property type="match status" value="1"/>
</dbReference>
<feature type="domain" description="Lactate/malate dehydrogenase N-terminal" evidence="8">
    <location>
        <begin position="7"/>
        <end position="145"/>
    </location>
</feature>
<dbReference type="PIRSF" id="PIRSF000102">
    <property type="entry name" value="Lac_mal_DH"/>
    <property type="match status" value="1"/>
</dbReference>
<dbReference type="SUPFAM" id="SSF56327">
    <property type="entry name" value="LDH C-terminal domain-like"/>
    <property type="match status" value="1"/>
</dbReference>
<dbReference type="HAMAP" id="MF_00487">
    <property type="entry name" value="Malate_dehydrog_3"/>
    <property type="match status" value="1"/>
</dbReference>
<dbReference type="CDD" id="cd01339">
    <property type="entry name" value="LDH-like_MDH"/>
    <property type="match status" value="1"/>
</dbReference>
<dbReference type="Pfam" id="PF02866">
    <property type="entry name" value="Ldh_1_C"/>
    <property type="match status" value="1"/>
</dbReference>
<feature type="domain" description="Lactate/malate dehydrogenase C-terminal" evidence="9">
    <location>
        <begin position="150"/>
        <end position="308"/>
    </location>
</feature>
<gene>
    <name evidence="4 10" type="primary">mdh</name>
    <name evidence="10" type="ORF">COV74_02870</name>
</gene>
<comment type="catalytic activity">
    <reaction evidence="4">
        <text>(S)-malate + NAD(+) = oxaloacetate + NADH + H(+)</text>
        <dbReference type="Rhea" id="RHEA:21432"/>
        <dbReference type="ChEBI" id="CHEBI:15378"/>
        <dbReference type="ChEBI" id="CHEBI:15589"/>
        <dbReference type="ChEBI" id="CHEBI:16452"/>
        <dbReference type="ChEBI" id="CHEBI:57540"/>
        <dbReference type="ChEBI" id="CHEBI:57945"/>
        <dbReference type="EC" id="1.1.1.37"/>
    </reaction>
</comment>
<dbReference type="PRINTS" id="PR00086">
    <property type="entry name" value="LLDHDRGNASE"/>
</dbReference>
<protein>
    <recommendedName>
        <fullName evidence="4">Malate dehydrogenase</fullName>
        <ecNumber evidence="4">1.1.1.37</ecNumber>
    </recommendedName>
</protein>
<evidence type="ECO:0000256" key="1">
    <source>
        <dbReference type="ARBA" id="ARBA00022532"/>
    </source>
</evidence>
<name>A0A2H0LRD6_9BACT</name>
<dbReference type="Gene3D" id="3.40.50.720">
    <property type="entry name" value="NAD(P)-binding Rossmann-like Domain"/>
    <property type="match status" value="1"/>
</dbReference>
<comment type="similarity">
    <text evidence="4">Belongs to the LDH/MDH superfamily. MDH type 3 family.</text>
</comment>
<dbReference type="GO" id="GO:0006099">
    <property type="term" value="P:tricarboxylic acid cycle"/>
    <property type="evidence" value="ECO:0007669"/>
    <property type="project" value="UniProtKB-UniRule"/>
</dbReference>
<dbReference type="GO" id="GO:0006089">
    <property type="term" value="P:lactate metabolic process"/>
    <property type="evidence" value="ECO:0007669"/>
    <property type="project" value="TreeGrafter"/>
</dbReference>
<evidence type="ECO:0000259" key="8">
    <source>
        <dbReference type="Pfam" id="PF00056"/>
    </source>
</evidence>
<dbReference type="Pfam" id="PF00056">
    <property type="entry name" value="Ldh_1_N"/>
    <property type="match status" value="1"/>
</dbReference>
<dbReference type="InterPro" id="IPR001557">
    <property type="entry name" value="L-lactate/malate_DH"/>
</dbReference>
<dbReference type="InterPro" id="IPR022383">
    <property type="entry name" value="Lactate/malate_DH_C"/>
</dbReference>
<evidence type="ECO:0000256" key="5">
    <source>
        <dbReference type="PIRSR" id="PIRSR000102-1"/>
    </source>
</evidence>
<feature type="binding site" evidence="4 7">
    <location>
        <position position="98"/>
    </location>
    <ligand>
        <name>NAD(+)</name>
        <dbReference type="ChEBI" id="CHEBI:57540"/>
    </ligand>
</feature>
<evidence type="ECO:0000313" key="10">
    <source>
        <dbReference type="EMBL" id="PIQ86927.1"/>
    </source>
</evidence>
<dbReference type="FunFam" id="3.40.50.720:FF:000018">
    <property type="entry name" value="Malate dehydrogenase"/>
    <property type="match status" value="1"/>
</dbReference>
<feature type="binding site" evidence="4 6">
    <location>
        <position position="154"/>
    </location>
    <ligand>
        <name>substrate</name>
    </ligand>
</feature>
<evidence type="ECO:0000256" key="7">
    <source>
        <dbReference type="PIRSR" id="PIRSR000102-3"/>
    </source>
</evidence>
<comment type="function">
    <text evidence="4">Catalyzes the reversible oxidation of malate to oxaloacetate.</text>
</comment>
<evidence type="ECO:0000256" key="4">
    <source>
        <dbReference type="HAMAP-Rule" id="MF_00487"/>
    </source>
</evidence>
<keyword evidence="3 4" id="KW-0520">NAD</keyword>
<sequence length="311" mass="33037">MSIKRHKVTVVGAGFVGATCAQRLVEKELADVVLVDVVEGMPQGKALDMMQSSSVEQFDAAIHGTNSYADTKDSDVIVVTAGLARKPGMSRDDLLAKNAEIVGSIITETAKYSPQAILVIVTNPLDVMSYLAWKKSGFKETRVIGMAGVLDSSRYAYFIAEALNVSPKDVRAMVLGGHGDSMVPVPDFSTVNGVPITQLLAKEKIDAINDRTRKGGAEIVGLLKTGSAYYAPSASAAAMAEAILLDSGRILPCCVYLNGQYGIKDTYCGVPVSLGKDGVRRVVELKIAKSDLEALQKSAQDVKANIVKLNL</sequence>
<dbReference type="InterPro" id="IPR011275">
    <property type="entry name" value="Malate_DH_type3"/>
</dbReference>
<dbReference type="Proteomes" id="UP000230859">
    <property type="component" value="Unassembled WGS sequence"/>
</dbReference>
<keyword evidence="1 4" id="KW-0816">Tricarboxylic acid cycle</keyword>
<dbReference type="Gene3D" id="3.90.110.10">
    <property type="entry name" value="Lactate dehydrogenase/glycoside hydrolase, family 4, C-terminal"/>
    <property type="match status" value="1"/>
</dbReference>
<feature type="binding site" evidence="4 6">
    <location>
        <position position="123"/>
    </location>
    <ligand>
        <name>substrate</name>
    </ligand>
</feature>
<feature type="active site" description="Proton acceptor" evidence="4 5">
    <location>
        <position position="178"/>
    </location>
</feature>
<keyword evidence="2 4" id="KW-0560">Oxidoreductase</keyword>
<dbReference type="InterPro" id="IPR001236">
    <property type="entry name" value="Lactate/malate_DH_N"/>
</dbReference>
<dbReference type="InterPro" id="IPR015955">
    <property type="entry name" value="Lactate_DH/Glyco_Ohase_4_C"/>
</dbReference>
<reference evidence="10 11" key="1">
    <citation type="submission" date="2017-09" db="EMBL/GenBank/DDBJ databases">
        <title>Depth-based differentiation of microbial function through sediment-hosted aquifers and enrichment of novel symbionts in the deep terrestrial subsurface.</title>
        <authorList>
            <person name="Probst A.J."/>
            <person name="Ladd B."/>
            <person name="Jarett J.K."/>
            <person name="Geller-Mcgrath D.E."/>
            <person name="Sieber C.M."/>
            <person name="Emerson J.B."/>
            <person name="Anantharaman K."/>
            <person name="Thomas B.C."/>
            <person name="Malmstrom R."/>
            <person name="Stieglmeier M."/>
            <person name="Klingl A."/>
            <person name="Woyke T."/>
            <person name="Ryan C.M."/>
            <person name="Banfield J.F."/>
        </authorList>
    </citation>
    <scope>NUCLEOTIDE SEQUENCE [LARGE SCALE GENOMIC DNA]</scope>
    <source>
        <strain evidence="10">CG11_big_fil_rev_8_21_14_0_20_45_26</strain>
    </source>
</reference>
<organism evidence="10 11">
    <name type="scientific">Candidatus Abzuiibacterium crystallinum</name>
    <dbReference type="NCBI Taxonomy" id="1974748"/>
    <lineage>
        <taxon>Bacteria</taxon>
        <taxon>Pseudomonadati</taxon>
        <taxon>Candidatus Omnitrophota</taxon>
        <taxon>Candidatus Abzuiibacterium</taxon>
    </lineage>
</organism>